<geneLocation type="plasmid" evidence="2 3">
    <name>pSTRVI02</name>
</geneLocation>
<proteinExistence type="predicted"/>
<dbReference type="EMBL" id="CP002996">
    <property type="protein sequence ID" value="AEM89022.1"/>
    <property type="molecule type" value="Genomic_DNA"/>
</dbReference>
<gene>
    <name evidence="2" type="ORF">Strvi_0249</name>
</gene>
<dbReference type="HOGENOM" id="CLU_2556987_0_0_11"/>
<keyword evidence="3" id="KW-1185">Reference proteome</keyword>
<feature type="region of interest" description="Disordered" evidence="1">
    <location>
        <begin position="1"/>
        <end position="39"/>
    </location>
</feature>
<name>G2PHL9_STRV4</name>
<dbReference type="KEGG" id="svl:Strvi_0249"/>
<evidence type="ECO:0000313" key="3">
    <source>
        <dbReference type="Proteomes" id="UP000008703"/>
    </source>
</evidence>
<keyword evidence="2" id="KW-0614">Plasmid</keyword>
<organism evidence="2 3">
    <name type="scientific">Streptomyces violaceusniger (strain Tu 4113)</name>
    <dbReference type="NCBI Taxonomy" id="653045"/>
    <lineage>
        <taxon>Bacteria</taxon>
        <taxon>Bacillati</taxon>
        <taxon>Actinomycetota</taxon>
        <taxon>Actinomycetes</taxon>
        <taxon>Kitasatosporales</taxon>
        <taxon>Streptomycetaceae</taxon>
        <taxon>Streptomyces</taxon>
        <taxon>Streptomyces violaceusniger group</taxon>
    </lineage>
</organism>
<accession>G2PHL9</accession>
<evidence type="ECO:0000313" key="2">
    <source>
        <dbReference type="EMBL" id="AEM89022.1"/>
    </source>
</evidence>
<dbReference type="AlphaFoldDB" id="G2PHL9"/>
<protein>
    <submittedName>
        <fullName evidence="2">Uncharacterized protein</fullName>
    </submittedName>
</protein>
<evidence type="ECO:0000256" key="1">
    <source>
        <dbReference type="SAM" id="MobiDB-lite"/>
    </source>
</evidence>
<dbReference type="RefSeq" id="WP_014043957.1">
    <property type="nucleotide sequence ID" value="NC_015952.1"/>
</dbReference>
<reference evidence="2" key="1">
    <citation type="submission" date="2011-08" db="EMBL/GenBank/DDBJ databases">
        <title>Complete sequence of plasmid 2 of Streptomyces violaceusniger Tu 4113.</title>
        <authorList>
            <consortium name="US DOE Joint Genome Institute"/>
            <person name="Lucas S."/>
            <person name="Han J."/>
            <person name="Lapidus A."/>
            <person name="Cheng J.-F."/>
            <person name="Goodwin L."/>
            <person name="Pitluck S."/>
            <person name="Peters L."/>
            <person name="Ivanova N."/>
            <person name="Daligault H."/>
            <person name="Detter J.C."/>
            <person name="Han C."/>
            <person name="Tapia R."/>
            <person name="Land M."/>
            <person name="Hauser L."/>
            <person name="Kyrpides N."/>
            <person name="Ivanova N."/>
            <person name="Pagani I."/>
            <person name="Hagen A."/>
            <person name="Katz L."/>
            <person name="Fiedler H.-P."/>
            <person name="Keasling J."/>
            <person name="Fortman J."/>
            <person name="Woyke T."/>
        </authorList>
    </citation>
    <scope>NUCLEOTIDE SEQUENCE [LARGE SCALE GENOMIC DNA]</scope>
    <source>
        <strain evidence="2">Tu 4113</strain>
        <plasmid evidence="2">pSTRVI02</plasmid>
    </source>
</reference>
<feature type="compositionally biased region" description="Basic and acidic residues" evidence="1">
    <location>
        <begin position="7"/>
        <end position="18"/>
    </location>
</feature>
<sequence length="82" mass="8897">MGSRPQAEPETKQEECPRCEGPLRGFPEDIGASSRVTTPERDVRICGQCGTDEAVRDAAGFGPVPLDEWPVRRLLTWTAAAA</sequence>
<dbReference type="Proteomes" id="UP000008703">
    <property type="component" value="Plasmid pSTRVI02"/>
</dbReference>